<gene>
    <name evidence="3" type="ORF">VRHSUH09_02785</name>
</gene>
<feature type="region of interest" description="Disordered" evidence="1">
    <location>
        <begin position="666"/>
        <end position="776"/>
    </location>
</feature>
<feature type="compositionally biased region" description="Low complexity" evidence="1">
    <location>
        <begin position="899"/>
        <end position="911"/>
    </location>
</feature>
<proteinExistence type="predicted"/>
<evidence type="ECO:0000256" key="1">
    <source>
        <dbReference type="SAM" id="MobiDB-lite"/>
    </source>
</evidence>
<feature type="region of interest" description="Disordered" evidence="1">
    <location>
        <begin position="483"/>
        <end position="531"/>
    </location>
</feature>
<keyword evidence="2" id="KW-0732">Signal</keyword>
<dbReference type="RefSeq" id="WP_105081311.1">
    <property type="nucleotide sequence ID" value="NZ_PPCX01000005.1"/>
</dbReference>
<evidence type="ECO:0000313" key="3">
    <source>
        <dbReference type="EMBL" id="PQL13892.1"/>
    </source>
</evidence>
<feature type="compositionally biased region" description="Basic and acidic residues" evidence="1">
    <location>
        <begin position="820"/>
        <end position="847"/>
    </location>
</feature>
<name>A0ABX5BZL5_9FIRM</name>
<organism evidence="3 4">
    <name type="scientific">Veillonella rogosae JCM 15642</name>
    <dbReference type="NCBI Taxonomy" id="1298595"/>
    <lineage>
        <taxon>Bacteria</taxon>
        <taxon>Bacillati</taxon>
        <taxon>Bacillota</taxon>
        <taxon>Negativicutes</taxon>
        <taxon>Veillonellales</taxon>
        <taxon>Veillonellaceae</taxon>
        <taxon>Veillonella</taxon>
    </lineage>
</organism>
<feature type="compositionally biased region" description="Basic and acidic residues" evidence="1">
    <location>
        <begin position="483"/>
        <end position="516"/>
    </location>
</feature>
<evidence type="ECO:0000313" key="4">
    <source>
        <dbReference type="Proteomes" id="UP000238774"/>
    </source>
</evidence>
<evidence type="ECO:0000256" key="2">
    <source>
        <dbReference type="SAM" id="SignalP"/>
    </source>
</evidence>
<feature type="chain" id="PRO_5047073247" evidence="2">
    <location>
        <begin position="27"/>
        <end position="942"/>
    </location>
</feature>
<feature type="compositionally biased region" description="Basic and acidic residues" evidence="1">
    <location>
        <begin position="702"/>
        <end position="776"/>
    </location>
</feature>
<feature type="compositionally biased region" description="Low complexity" evidence="1">
    <location>
        <begin position="924"/>
        <end position="936"/>
    </location>
</feature>
<protein>
    <submittedName>
        <fullName evidence="3">ATPase</fullName>
    </submittedName>
</protein>
<comment type="caution">
    <text evidence="3">The sequence shown here is derived from an EMBL/GenBank/DDBJ whole genome shotgun (WGS) entry which is preliminary data.</text>
</comment>
<dbReference type="Proteomes" id="UP000238774">
    <property type="component" value="Unassembled WGS sequence"/>
</dbReference>
<feature type="compositionally biased region" description="Polar residues" evidence="1">
    <location>
        <begin position="420"/>
        <end position="436"/>
    </location>
</feature>
<feature type="region of interest" description="Disordered" evidence="1">
    <location>
        <begin position="820"/>
        <end position="942"/>
    </location>
</feature>
<sequence>MFSYKSRYCVAAAMAAMAALTGHVEARDIDLQSIGYFQFSPLPPTLVAQTDTLLLSDSPEYVGPVGGTLSAGTINGNGRIYFYHVNEMDQPHKIAIVLENQTAYPNTVHVMRQLKSVATPDYFAAGRDLSRKDLEQPLNESPNARPLYSLSIPPQGRKLIFSDLEQTPVYQDALFTGIVDIKTEAPVFARVMMLPMGIDAVDASHWAKNLPIDEIQLRGTYTGSKRNMEVTTPFDTTLGGAFVEIGNDREDMFINGVDEMQNKAFVRDRGNYGVSYTLKIPTKGNEPFRLYFNPLGGPYSGSFTVKALHQQGARRGQIDTRTYHIGGADGISALGDGTILDSRIMGNYNAGDLLTLNFMPAGASNLPIRFLLIPESLANPQKHQTIAVNVPKDVKDSLGHPTQGTTQIPVGPIGGKDSNKGTVDTTKSTLTPSKQAENIAHEETKKLSDKAAAEAKKEAQLKKSKEAEETLARKKAEEAKLAAEKAEMARKAAEAKHAEIERKMAEKAEADRKAAELKAAQEAQAAKEKAALEAKKVEEMRQAEEAKRIEAARKAELERQAEEARKVEEVRKAELARIEAARKAEAERVEAARKAEAARIAAEERRLEEERRIEAARVEAARKAEEARKAAEAKARFEAQRAAEKAALEAKRAEEERLAAEAKARLEAKRKAEQEALEARRAEEARKAAEAKAALEAQRAAEQARKAEEARIEAARKAEEARKAAEAKRAEEARKAEEARIEAARKAEQARLAEEARKAEQERLAAERAEAERQAAEARRIAEERYQAHLEAERKAEAARQQALAQAEIERKAKERAEAIQRVKEQQENARRRAELARQQIEEERKAAQAAKTGPSFNELDDIHEDTPNVTIPNAVSIDELTKPRPTASQNTRRRDQRQPQVPQDQQYVQVNPMPTAPIAPLAPQNEQQNEEQNPPRIYPLG</sequence>
<feature type="compositionally biased region" description="Basic and acidic residues" evidence="1">
    <location>
        <begin position="666"/>
        <end position="690"/>
    </location>
</feature>
<feature type="compositionally biased region" description="Low complexity" evidence="1">
    <location>
        <begin position="691"/>
        <end position="701"/>
    </location>
</feature>
<dbReference type="EMBL" id="PPCX01000005">
    <property type="protein sequence ID" value="PQL13892.1"/>
    <property type="molecule type" value="Genomic_DNA"/>
</dbReference>
<feature type="compositionally biased region" description="Basic and acidic residues" evidence="1">
    <location>
        <begin position="439"/>
        <end position="453"/>
    </location>
</feature>
<accession>A0ABX5BZL5</accession>
<keyword evidence="4" id="KW-1185">Reference proteome</keyword>
<reference evidence="3 4" key="1">
    <citation type="submission" date="2018-01" db="EMBL/GenBank/DDBJ databases">
        <title>Draft genome sequences of clinical isolates and type strains of oral Veillonella including Veillonella infantum sp., nov.</title>
        <authorList>
            <person name="Mashima I."/>
            <person name="Liao Y.-C."/>
            <person name="Sabharwal A."/>
            <person name="Haase E.M."/>
            <person name="Nakazawa F."/>
            <person name="Scannapieco F.A."/>
        </authorList>
    </citation>
    <scope>NUCLEOTIDE SEQUENCE [LARGE SCALE GENOMIC DNA]</scope>
    <source>
        <strain evidence="3 4">JCM 15642</strain>
    </source>
</reference>
<feature type="signal peptide" evidence="2">
    <location>
        <begin position="1"/>
        <end position="26"/>
    </location>
</feature>
<feature type="region of interest" description="Disordered" evidence="1">
    <location>
        <begin position="395"/>
        <end position="453"/>
    </location>
</feature>